<dbReference type="Proteomes" id="UP000712600">
    <property type="component" value="Unassembled WGS sequence"/>
</dbReference>
<name>A0A8S9PSP5_BRACR</name>
<protein>
    <submittedName>
        <fullName evidence="1">Uncharacterized protein</fullName>
    </submittedName>
</protein>
<evidence type="ECO:0000313" key="2">
    <source>
        <dbReference type="Proteomes" id="UP000712600"/>
    </source>
</evidence>
<evidence type="ECO:0000313" key="1">
    <source>
        <dbReference type="EMBL" id="KAF3522900.1"/>
    </source>
</evidence>
<organism evidence="1 2">
    <name type="scientific">Brassica cretica</name>
    <name type="common">Mustard</name>
    <dbReference type="NCBI Taxonomy" id="69181"/>
    <lineage>
        <taxon>Eukaryota</taxon>
        <taxon>Viridiplantae</taxon>
        <taxon>Streptophyta</taxon>
        <taxon>Embryophyta</taxon>
        <taxon>Tracheophyta</taxon>
        <taxon>Spermatophyta</taxon>
        <taxon>Magnoliopsida</taxon>
        <taxon>eudicotyledons</taxon>
        <taxon>Gunneridae</taxon>
        <taxon>Pentapetalae</taxon>
        <taxon>rosids</taxon>
        <taxon>malvids</taxon>
        <taxon>Brassicales</taxon>
        <taxon>Brassicaceae</taxon>
        <taxon>Brassiceae</taxon>
        <taxon>Brassica</taxon>
    </lineage>
</organism>
<comment type="caution">
    <text evidence="1">The sequence shown here is derived from an EMBL/GenBank/DDBJ whole genome shotgun (WGS) entry which is preliminary data.</text>
</comment>
<dbReference type="EMBL" id="QGKX02001347">
    <property type="protein sequence ID" value="KAF3522900.1"/>
    <property type="molecule type" value="Genomic_DNA"/>
</dbReference>
<proteinExistence type="predicted"/>
<reference evidence="1" key="1">
    <citation type="submission" date="2019-12" db="EMBL/GenBank/DDBJ databases">
        <title>Genome sequencing and annotation of Brassica cretica.</title>
        <authorList>
            <person name="Studholme D.J."/>
            <person name="Sarris P."/>
        </authorList>
    </citation>
    <scope>NUCLEOTIDE SEQUENCE</scope>
    <source>
        <strain evidence="1">PFS-109/04</strain>
        <tissue evidence="1">Leaf</tissue>
    </source>
</reference>
<gene>
    <name evidence="1" type="ORF">F2Q69_00049845</name>
</gene>
<sequence length="51" mass="6039">MLVLKRAWTEGSHGVHREMSWTMSCSVQWLKRVTDHVFVKRHVLCFVVDVL</sequence>
<accession>A0A8S9PSP5</accession>
<dbReference type="AlphaFoldDB" id="A0A8S9PSP5"/>